<name>E8LG69_9FIRM</name>
<comment type="caution">
    <text evidence="1">The sequence shown here is derived from an EMBL/GenBank/DDBJ whole genome shotgun (WGS) entry which is preliminary data.</text>
</comment>
<evidence type="ECO:0000313" key="1">
    <source>
        <dbReference type="EMBL" id="EFY04189.1"/>
    </source>
</evidence>
<gene>
    <name evidence="1" type="ORF">HMPREF9443_01871</name>
</gene>
<keyword evidence="2" id="KW-1185">Reference proteome</keyword>
<dbReference type="HOGENOM" id="CLU_2863918_0_0_9"/>
<protein>
    <submittedName>
        <fullName evidence="1">Uncharacterized protein</fullName>
    </submittedName>
</protein>
<dbReference type="EMBL" id="AEVN01000100">
    <property type="protein sequence ID" value="EFY04189.1"/>
    <property type="molecule type" value="Genomic_DNA"/>
</dbReference>
<organism evidence="1 2">
    <name type="scientific">Phascolarctobacterium succinatutens YIT 12067</name>
    <dbReference type="NCBI Taxonomy" id="626939"/>
    <lineage>
        <taxon>Bacteria</taxon>
        <taxon>Bacillati</taxon>
        <taxon>Bacillota</taxon>
        <taxon>Negativicutes</taxon>
        <taxon>Acidaminococcales</taxon>
        <taxon>Acidaminococcaceae</taxon>
        <taxon>Phascolarctobacterium</taxon>
    </lineage>
</organism>
<accession>E8LG69</accession>
<reference evidence="1 2" key="1">
    <citation type="submission" date="2011-01" db="EMBL/GenBank/DDBJ databases">
        <authorList>
            <person name="Weinstock G."/>
            <person name="Sodergren E."/>
            <person name="Clifton S."/>
            <person name="Fulton L."/>
            <person name="Fulton B."/>
            <person name="Courtney L."/>
            <person name="Fronick C."/>
            <person name="Harrison M."/>
            <person name="Strong C."/>
            <person name="Farmer C."/>
            <person name="Delahaunty K."/>
            <person name="Markovic C."/>
            <person name="Hall O."/>
            <person name="Minx P."/>
            <person name="Tomlinson C."/>
            <person name="Mitreva M."/>
            <person name="Hou S."/>
            <person name="Chen J."/>
            <person name="Wollam A."/>
            <person name="Pepin K.H."/>
            <person name="Johnson M."/>
            <person name="Bhonagiri V."/>
            <person name="Zhang X."/>
            <person name="Suruliraj S."/>
            <person name="Warren W."/>
            <person name="Chinwalla A."/>
            <person name="Mardis E.R."/>
            <person name="Wilson R.K."/>
        </authorList>
    </citation>
    <scope>NUCLEOTIDE SEQUENCE [LARGE SCALE GENOMIC DNA]</scope>
    <source>
        <strain evidence="1 2">YIT 12067</strain>
    </source>
</reference>
<proteinExistence type="predicted"/>
<dbReference type="Proteomes" id="UP000004923">
    <property type="component" value="Unassembled WGS sequence"/>
</dbReference>
<evidence type="ECO:0000313" key="2">
    <source>
        <dbReference type="Proteomes" id="UP000004923"/>
    </source>
</evidence>
<sequence length="64" mass="7146">MLLLQLLHQTRQILITSAKGLNIKINVVAFNLQQKEIVRYAPINMIAVTPDKKIGKGTFAAILM</sequence>
<dbReference type="AlphaFoldDB" id="E8LG69"/>